<evidence type="ECO:0000313" key="11">
    <source>
        <dbReference type="Proteomes" id="UP001172082"/>
    </source>
</evidence>
<name>A0ABT8KR14_9BACT</name>
<feature type="transmembrane region" description="Helical" evidence="7">
    <location>
        <begin position="366"/>
        <end position="388"/>
    </location>
</feature>
<feature type="transmembrane region" description="Helical" evidence="7">
    <location>
        <begin position="317"/>
        <end position="346"/>
    </location>
</feature>
<dbReference type="InterPro" id="IPR003838">
    <property type="entry name" value="ABC3_permease_C"/>
</dbReference>
<evidence type="ECO:0000256" key="6">
    <source>
        <dbReference type="ARBA" id="ARBA00023136"/>
    </source>
</evidence>
<keyword evidence="5 7" id="KW-1133">Transmembrane helix</keyword>
<keyword evidence="3" id="KW-1003">Cell membrane</keyword>
<accession>A0ABT8KR14</accession>
<sequence>MNLSYFISKRINKTEAKSFASTIHKIAIASIATGLAIMIVSFLILEGFEKTIKEKNFSFAGHLNITKFTQSNSYDEMPISTENDLYQNYQQFDFIEHIQEVSYKFGLVRTDNAVSGIILKGIGKTFDLERFKTNIVEGEFIQFNDSVYSKDIMISKRISNTLGLKVDDEVVMHFIQNPPRRRLLKVSGIYDTGLEEFDDKIILGDIAMIQRLNGWGDEEVGGYELYIKDFDDLEEAERVLDSNVDYDLYVEKVTDRFVQIFDWLTLINRQVLIFLGLILFVACFNMASILLILIMERTQMIGLLKAMGATNNQIRSFFIYNGILIIVKGALIGNAIALIFATIQYYFKIIPLDYENYFMNYVPIEWNWGIIVVLNILTIFIVSVVLLLPSMIISRIRPIKAIRFD</sequence>
<dbReference type="PANTHER" id="PTHR30489:SF0">
    <property type="entry name" value="LIPOPROTEIN-RELEASING SYSTEM TRANSMEMBRANE PROTEIN LOLE"/>
    <property type="match status" value="1"/>
</dbReference>
<keyword evidence="6 7" id="KW-0472">Membrane</keyword>
<dbReference type="Pfam" id="PF12704">
    <property type="entry name" value="MacB_PCD"/>
    <property type="match status" value="1"/>
</dbReference>
<evidence type="ECO:0000259" key="8">
    <source>
        <dbReference type="Pfam" id="PF02687"/>
    </source>
</evidence>
<feature type="transmembrane region" description="Helical" evidence="7">
    <location>
        <begin position="271"/>
        <end position="296"/>
    </location>
</feature>
<evidence type="ECO:0000256" key="7">
    <source>
        <dbReference type="SAM" id="Phobius"/>
    </source>
</evidence>
<evidence type="ECO:0000256" key="3">
    <source>
        <dbReference type="ARBA" id="ARBA00022475"/>
    </source>
</evidence>
<evidence type="ECO:0000256" key="1">
    <source>
        <dbReference type="ARBA" id="ARBA00004651"/>
    </source>
</evidence>
<protein>
    <submittedName>
        <fullName evidence="10">FtsX-like permease family protein</fullName>
    </submittedName>
</protein>
<dbReference type="EMBL" id="JAUJEA010000006">
    <property type="protein sequence ID" value="MDN5203184.1"/>
    <property type="molecule type" value="Genomic_DNA"/>
</dbReference>
<dbReference type="InterPro" id="IPR025857">
    <property type="entry name" value="MacB_PCD"/>
</dbReference>
<dbReference type="Proteomes" id="UP001172082">
    <property type="component" value="Unassembled WGS sequence"/>
</dbReference>
<dbReference type="InterPro" id="IPR051447">
    <property type="entry name" value="Lipoprotein-release_system"/>
</dbReference>
<feature type="domain" description="MacB-like periplasmic core" evidence="9">
    <location>
        <begin position="26"/>
        <end position="239"/>
    </location>
</feature>
<comment type="caution">
    <text evidence="10">The sequence shown here is derived from an EMBL/GenBank/DDBJ whole genome shotgun (WGS) entry which is preliminary data.</text>
</comment>
<comment type="similarity">
    <text evidence="2">Belongs to the ABC-4 integral membrane protein family. LolC/E subfamily.</text>
</comment>
<evidence type="ECO:0000256" key="2">
    <source>
        <dbReference type="ARBA" id="ARBA00005236"/>
    </source>
</evidence>
<gene>
    <name evidence="10" type="ORF">QQ008_17475</name>
</gene>
<dbReference type="RefSeq" id="WP_346753205.1">
    <property type="nucleotide sequence ID" value="NZ_JAUJEA010000006.1"/>
</dbReference>
<evidence type="ECO:0000256" key="4">
    <source>
        <dbReference type="ARBA" id="ARBA00022692"/>
    </source>
</evidence>
<keyword evidence="4 7" id="KW-0812">Transmembrane</keyword>
<proteinExistence type="inferred from homology"/>
<feature type="transmembrane region" description="Helical" evidence="7">
    <location>
        <begin position="26"/>
        <end position="45"/>
    </location>
</feature>
<organism evidence="10 11">
    <name type="scientific">Splendidivirga corallicola</name>
    <dbReference type="NCBI Taxonomy" id="3051826"/>
    <lineage>
        <taxon>Bacteria</taxon>
        <taxon>Pseudomonadati</taxon>
        <taxon>Bacteroidota</taxon>
        <taxon>Cytophagia</taxon>
        <taxon>Cytophagales</taxon>
        <taxon>Splendidivirgaceae</taxon>
        <taxon>Splendidivirga</taxon>
    </lineage>
</organism>
<comment type="subcellular location">
    <subcellularLocation>
        <location evidence="1">Cell membrane</location>
        <topology evidence="1">Multi-pass membrane protein</topology>
    </subcellularLocation>
</comment>
<dbReference type="PANTHER" id="PTHR30489">
    <property type="entry name" value="LIPOPROTEIN-RELEASING SYSTEM TRANSMEMBRANE PROTEIN LOLE"/>
    <property type="match status" value="1"/>
</dbReference>
<evidence type="ECO:0000259" key="9">
    <source>
        <dbReference type="Pfam" id="PF12704"/>
    </source>
</evidence>
<evidence type="ECO:0000256" key="5">
    <source>
        <dbReference type="ARBA" id="ARBA00022989"/>
    </source>
</evidence>
<evidence type="ECO:0000313" key="10">
    <source>
        <dbReference type="EMBL" id="MDN5203184.1"/>
    </source>
</evidence>
<feature type="domain" description="ABC3 transporter permease C-terminal" evidence="8">
    <location>
        <begin position="273"/>
        <end position="397"/>
    </location>
</feature>
<reference evidence="10" key="1">
    <citation type="submission" date="2023-06" db="EMBL/GenBank/DDBJ databases">
        <title>Genomic of Parafulvivirga corallium.</title>
        <authorList>
            <person name="Wang G."/>
        </authorList>
    </citation>
    <scope>NUCLEOTIDE SEQUENCE</scope>
    <source>
        <strain evidence="10">BMA10</strain>
    </source>
</reference>
<keyword evidence="11" id="KW-1185">Reference proteome</keyword>
<dbReference type="Pfam" id="PF02687">
    <property type="entry name" value="FtsX"/>
    <property type="match status" value="1"/>
</dbReference>